<dbReference type="GO" id="GO:0005524">
    <property type="term" value="F:ATP binding"/>
    <property type="evidence" value="ECO:0007669"/>
    <property type="project" value="UniProtKB-KW"/>
</dbReference>
<dbReference type="Gene3D" id="3.30.590.20">
    <property type="match status" value="1"/>
</dbReference>
<dbReference type="SUPFAM" id="SSF55931">
    <property type="entry name" value="Glutamine synthetase/guanido kinase"/>
    <property type="match status" value="1"/>
</dbReference>
<gene>
    <name evidence="6" type="ORF">EFL26_05410</name>
</gene>
<dbReference type="InterPro" id="IPR014746">
    <property type="entry name" value="Gln_synth/guanido_kin_cat_dom"/>
</dbReference>
<dbReference type="GO" id="GO:0004357">
    <property type="term" value="F:glutamate-cysteine ligase activity"/>
    <property type="evidence" value="ECO:0007669"/>
    <property type="project" value="UniProtKB-EC"/>
</dbReference>
<accession>A0A3N0GV82</accession>
<comment type="caution">
    <text evidence="6">The sequence shown here is derived from an EMBL/GenBank/DDBJ whole genome shotgun (WGS) entry which is preliminary data.</text>
</comment>
<evidence type="ECO:0000256" key="3">
    <source>
        <dbReference type="ARBA" id="ARBA00022741"/>
    </source>
</evidence>
<evidence type="ECO:0000256" key="1">
    <source>
        <dbReference type="ARBA" id="ARBA00012220"/>
    </source>
</evidence>
<dbReference type="AlphaFoldDB" id="A0A3N0GV82"/>
<dbReference type="Pfam" id="PF04107">
    <property type="entry name" value="GCS2"/>
    <property type="match status" value="1"/>
</dbReference>
<dbReference type="InterPro" id="IPR006336">
    <property type="entry name" value="GCS2"/>
</dbReference>
<evidence type="ECO:0000256" key="2">
    <source>
        <dbReference type="ARBA" id="ARBA00022598"/>
    </source>
</evidence>
<keyword evidence="4" id="KW-0067">ATP-binding</keyword>
<dbReference type="PANTHER" id="PTHR34378:SF1">
    <property type="entry name" value="GLUTAMATE--CYSTEINE LIGASE, CHLOROPLASTIC"/>
    <property type="match status" value="1"/>
</dbReference>
<dbReference type="RefSeq" id="WP_123221879.1">
    <property type="nucleotide sequence ID" value="NZ_RJSF01000009.1"/>
</dbReference>
<sequence length="317" mass="33873">MDASTLRPHVESLFRRGAGRSTGVGLEQELFAVVFPSGGSADPVRVREAIAGRPYAAWVGFEPGGQVELSLPRAASAGRAARHLEQVTRALAVDLQARGIVLAARPVRAVATPRFLRSARYDAMEAHFDTIGPAGRRMMRQTCSTQVCLDWWPGRDGEEQWRLLHLAAPFLAAATLADPDRLATWLAVDPMRTAFDDRLVAGECPVTAYTDFAARAAVLVGGGPAEHLTTLFPPVRPRGRYLEVRFPDARPAAQVAALAHGLAGLLYDDERRRRALASLAGEPARLADHWVATAAGHGDAERGAALLVGSPTTAVAA</sequence>
<name>A0A3N0GV82_9ACTN</name>
<keyword evidence="2" id="KW-0436">Ligase</keyword>
<evidence type="ECO:0000313" key="6">
    <source>
        <dbReference type="EMBL" id="RNM16383.1"/>
    </source>
</evidence>
<dbReference type="EC" id="6.3.2.2" evidence="1"/>
<dbReference type="OrthoDB" id="9780152at2"/>
<reference evidence="6 7" key="1">
    <citation type="submission" date="2018-11" db="EMBL/GenBank/DDBJ databases">
        <authorList>
            <person name="Li F."/>
        </authorList>
    </citation>
    <scope>NUCLEOTIDE SEQUENCE [LARGE SCALE GENOMIC DNA]</scope>
    <source>
        <strain evidence="6 7">Gsoil 818</strain>
    </source>
</reference>
<evidence type="ECO:0000256" key="4">
    <source>
        <dbReference type="ARBA" id="ARBA00022840"/>
    </source>
</evidence>
<dbReference type="GO" id="GO:0006750">
    <property type="term" value="P:glutathione biosynthetic process"/>
    <property type="evidence" value="ECO:0007669"/>
    <property type="project" value="InterPro"/>
</dbReference>
<keyword evidence="7" id="KW-1185">Reference proteome</keyword>
<proteinExistence type="predicted"/>
<dbReference type="InterPro" id="IPR035434">
    <property type="entry name" value="GCL_bact_plant"/>
</dbReference>
<dbReference type="EMBL" id="RJSF01000009">
    <property type="protein sequence ID" value="RNM16383.1"/>
    <property type="molecule type" value="Genomic_DNA"/>
</dbReference>
<evidence type="ECO:0000256" key="5">
    <source>
        <dbReference type="ARBA" id="ARBA00048819"/>
    </source>
</evidence>
<dbReference type="Proteomes" id="UP000279994">
    <property type="component" value="Unassembled WGS sequence"/>
</dbReference>
<keyword evidence="3" id="KW-0547">Nucleotide-binding</keyword>
<organism evidence="6 7">
    <name type="scientific">Nocardioides pocheonensis</name>
    <dbReference type="NCBI Taxonomy" id="661485"/>
    <lineage>
        <taxon>Bacteria</taxon>
        <taxon>Bacillati</taxon>
        <taxon>Actinomycetota</taxon>
        <taxon>Actinomycetes</taxon>
        <taxon>Propionibacteriales</taxon>
        <taxon>Nocardioidaceae</taxon>
        <taxon>Nocardioides</taxon>
    </lineage>
</organism>
<dbReference type="PANTHER" id="PTHR34378">
    <property type="entry name" value="GLUTAMATE--CYSTEINE LIGASE, CHLOROPLASTIC"/>
    <property type="match status" value="1"/>
</dbReference>
<evidence type="ECO:0000313" key="7">
    <source>
        <dbReference type="Proteomes" id="UP000279994"/>
    </source>
</evidence>
<comment type="catalytic activity">
    <reaction evidence="5">
        <text>L-cysteine + L-glutamate + ATP = gamma-L-glutamyl-L-cysteine + ADP + phosphate + H(+)</text>
        <dbReference type="Rhea" id="RHEA:13285"/>
        <dbReference type="ChEBI" id="CHEBI:15378"/>
        <dbReference type="ChEBI" id="CHEBI:29985"/>
        <dbReference type="ChEBI" id="CHEBI:30616"/>
        <dbReference type="ChEBI" id="CHEBI:35235"/>
        <dbReference type="ChEBI" id="CHEBI:43474"/>
        <dbReference type="ChEBI" id="CHEBI:58173"/>
        <dbReference type="ChEBI" id="CHEBI:456216"/>
        <dbReference type="EC" id="6.3.2.2"/>
    </reaction>
</comment>
<protein>
    <recommendedName>
        <fullName evidence="1">glutamate--cysteine ligase</fullName>
        <ecNumber evidence="1">6.3.2.2</ecNumber>
    </recommendedName>
</protein>